<reference evidence="2" key="1">
    <citation type="submission" date="2020-03" db="EMBL/GenBank/DDBJ databases">
        <authorList>
            <person name="Weist P."/>
        </authorList>
    </citation>
    <scope>NUCLEOTIDE SEQUENCE</scope>
</reference>
<sequence length="123" mass="13486">MLQLGVLMLMLVPVSRLLLIQSACTAPNCLPLPLPLLPTLPSSLLSSPLSSLSPCACTDLSRSPVFSTVGILQQRFFFQSVKRAPLCCCSASSSTVFLSAQVRCFPHHMRRASWLFLSRQYNS</sequence>
<keyword evidence="1" id="KW-0732">Signal</keyword>
<protein>
    <recommendedName>
        <fullName evidence="4">Secreted protein</fullName>
    </recommendedName>
</protein>
<dbReference type="AlphaFoldDB" id="A0A9N7YZZ0"/>
<name>A0A9N7YZZ0_PLEPL</name>
<feature type="chain" id="PRO_5040133729" description="Secreted protein" evidence="1">
    <location>
        <begin position="17"/>
        <end position="123"/>
    </location>
</feature>
<accession>A0A9N7YZZ0</accession>
<feature type="signal peptide" evidence="1">
    <location>
        <begin position="1"/>
        <end position="16"/>
    </location>
</feature>
<evidence type="ECO:0000256" key="1">
    <source>
        <dbReference type="SAM" id="SignalP"/>
    </source>
</evidence>
<dbReference type="Proteomes" id="UP001153269">
    <property type="component" value="Unassembled WGS sequence"/>
</dbReference>
<evidence type="ECO:0000313" key="3">
    <source>
        <dbReference type="Proteomes" id="UP001153269"/>
    </source>
</evidence>
<evidence type="ECO:0000313" key="2">
    <source>
        <dbReference type="EMBL" id="CAB1444480.1"/>
    </source>
</evidence>
<dbReference type="EMBL" id="CADEAL010003380">
    <property type="protein sequence ID" value="CAB1444480.1"/>
    <property type="molecule type" value="Genomic_DNA"/>
</dbReference>
<organism evidence="2 3">
    <name type="scientific">Pleuronectes platessa</name>
    <name type="common">European plaice</name>
    <dbReference type="NCBI Taxonomy" id="8262"/>
    <lineage>
        <taxon>Eukaryota</taxon>
        <taxon>Metazoa</taxon>
        <taxon>Chordata</taxon>
        <taxon>Craniata</taxon>
        <taxon>Vertebrata</taxon>
        <taxon>Euteleostomi</taxon>
        <taxon>Actinopterygii</taxon>
        <taxon>Neopterygii</taxon>
        <taxon>Teleostei</taxon>
        <taxon>Neoteleostei</taxon>
        <taxon>Acanthomorphata</taxon>
        <taxon>Carangaria</taxon>
        <taxon>Pleuronectiformes</taxon>
        <taxon>Pleuronectoidei</taxon>
        <taxon>Pleuronectidae</taxon>
        <taxon>Pleuronectes</taxon>
    </lineage>
</organism>
<keyword evidence="3" id="KW-1185">Reference proteome</keyword>
<evidence type="ECO:0008006" key="4">
    <source>
        <dbReference type="Google" id="ProtNLM"/>
    </source>
</evidence>
<proteinExistence type="predicted"/>
<comment type="caution">
    <text evidence="2">The sequence shown here is derived from an EMBL/GenBank/DDBJ whole genome shotgun (WGS) entry which is preliminary data.</text>
</comment>
<gene>
    <name evidence="2" type="ORF">PLEPLA_LOCUS32196</name>
</gene>